<proteinExistence type="inferred from homology"/>
<comment type="similarity">
    <text evidence="1 2">Belongs to the CutC family.</text>
</comment>
<evidence type="ECO:0000313" key="4">
    <source>
        <dbReference type="Proteomes" id="UP000824214"/>
    </source>
</evidence>
<dbReference type="HAMAP" id="MF_00795">
    <property type="entry name" value="CutC"/>
    <property type="match status" value="1"/>
</dbReference>
<comment type="caution">
    <text evidence="3">The sequence shown here is derived from an EMBL/GenBank/DDBJ whole genome shotgun (WGS) entry which is preliminary data.</text>
</comment>
<evidence type="ECO:0000256" key="2">
    <source>
        <dbReference type="HAMAP-Rule" id="MF_00795"/>
    </source>
</evidence>
<dbReference type="Pfam" id="PF03932">
    <property type="entry name" value="CutC"/>
    <property type="match status" value="1"/>
</dbReference>
<dbReference type="SUPFAM" id="SSF110395">
    <property type="entry name" value="CutC-like"/>
    <property type="match status" value="1"/>
</dbReference>
<sequence>MAADFVLEACVDSLDSALAAKEGGATRLELCANLLIGGTTPMPSLVRRVKAATGLPTHALLRPRFGDFLYTGEEFSLLLEDAAALLEAGADAIVSGFLTPEGDLDRQRLAQLVELCHRAGKRFTLHRAFDMCRDPFAALELCKELGVDTVLTSGQKNTCLEGLPLLEELWPRRGGVELLLGAGISAAAIRRIRESLPQARAFHMSGKITVESPMSYRKGDVSMGLPGFDEYTLWRTDPENLRAARKELME</sequence>
<reference evidence="3" key="1">
    <citation type="journal article" date="2021" name="PeerJ">
        <title>Extensive microbial diversity within the chicken gut microbiome revealed by metagenomics and culture.</title>
        <authorList>
            <person name="Gilroy R."/>
            <person name="Ravi A."/>
            <person name="Getino M."/>
            <person name="Pursley I."/>
            <person name="Horton D.L."/>
            <person name="Alikhan N.F."/>
            <person name="Baker D."/>
            <person name="Gharbi K."/>
            <person name="Hall N."/>
            <person name="Watson M."/>
            <person name="Adriaenssens E.M."/>
            <person name="Foster-Nyarko E."/>
            <person name="Jarju S."/>
            <person name="Secka A."/>
            <person name="Antonio M."/>
            <person name="Oren A."/>
            <person name="Chaudhuri R.R."/>
            <person name="La Ragione R."/>
            <person name="Hildebrand F."/>
            <person name="Pallen M.J."/>
        </authorList>
    </citation>
    <scope>NUCLEOTIDE SEQUENCE</scope>
    <source>
        <strain evidence="3">ChiBcolR8-3208</strain>
    </source>
</reference>
<dbReference type="InterPro" id="IPR005627">
    <property type="entry name" value="CutC-like"/>
</dbReference>
<dbReference type="Proteomes" id="UP000824214">
    <property type="component" value="Unassembled WGS sequence"/>
</dbReference>
<organism evidence="3 4">
    <name type="scientific">Candidatus Acutalibacter ornithocaccae</name>
    <dbReference type="NCBI Taxonomy" id="2838416"/>
    <lineage>
        <taxon>Bacteria</taxon>
        <taxon>Bacillati</taxon>
        <taxon>Bacillota</taxon>
        <taxon>Clostridia</taxon>
        <taxon>Eubacteriales</taxon>
        <taxon>Acutalibacteraceae</taxon>
        <taxon>Acutalibacter</taxon>
    </lineage>
</organism>
<keyword evidence="2" id="KW-0963">Cytoplasm</keyword>
<dbReference type="PANTHER" id="PTHR12598">
    <property type="entry name" value="COPPER HOMEOSTASIS PROTEIN CUTC"/>
    <property type="match status" value="1"/>
</dbReference>
<evidence type="ECO:0000313" key="3">
    <source>
        <dbReference type="EMBL" id="HJB37078.1"/>
    </source>
</evidence>
<reference evidence="3" key="2">
    <citation type="submission" date="2021-04" db="EMBL/GenBank/DDBJ databases">
        <authorList>
            <person name="Gilroy R."/>
        </authorList>
    </citation>
    <scope>NUCLEOTIDE SEQUENCE</scope>
    <source>
        <strain evidence="3">ChiBcolR8-3208</strain>
    </source>
</reference>
<evidence type="ECO:0000256" key="1">
    <source>
        <dbReference type="ARBA" id="ARBA00007768"/>
    </source>
</evidence>
<name>A0A9D2LXI6_9FIRM</name>
<accession>A0A9D2LXI6</accession>
<dbReference type="GO" id="GO:0005507">
    <property type="term" value="F:copper ion binding"/>
    <property type="evidence" value="ECO:0007669"/>
    <property type="project" value="TreeGrafter"/>
</dbReference>
<protein>
    <recommendedName>
        <fullName evidence="2">PF03932 family protein CutC</fullName>
    </recommendedName>
</protein>
<dbReference type="AlphaFoldDB" id="A0A9D2LXI6"/>
<dbReference type="PANTHER" id="PTHR12598:SF0">
    <property type="entry name" value="COPPER HOMEOSTASIS PROTEIN CUTC HOMOLOG"/>
    <property type="match status" value="1"/>
</dbReference>
<dbReference type="EMBL" id="DWXZ01000058">
    <property type="protein sequence ID" value="HJB37078.1"/>
    <property type="molecule type" value="Genomic_DNA"/>
</dbReference>
<gene>
    <name evidence="2" type="primary">cutC</name>
    <name evidence="3" type="ORF">H9942_03290</name>
</gene>
<dbReference type="GO" id="GO:0005737">
    <property type="term" value="C:cytoplasm"/>
    <property type="evidence" value="ECO:0007669"/>
    <property type="project" value="UniProtKB-SubCell"/>
</dbReference>
<dbReference type="InterPro" id="IPR036822">
    <property type="entry name" value="CutC-like_dom_sf"/>
</dbReference>
<dbReference type="Gene3D" id="3.20.20.380">
    <property type="entry name" value="Copper homeostasis (CutC) domain"/>
    <property type="match status" value="1"/>
</dbReference>
<comment type="subcellular location">
    <subcellularLocation>
        <location evidence="2">Cytoplasm</location>
    </subcellularLocation>
</comment>
<comment type="caution">
    <text evidence="2">Once thought to be involved in copper homeostasis, experiments in E.coli have shown this is not the case.</text>
</comment>